<evidence type="ECO:0000313" key="2">
    <source>
        <dbReference type="EMBL" id="KJA21927.1"/>
    </source>
</evidence>
<dbReference type="EMBL" id="KN817554">
    <property type="protein sequence ID" value="KJA21927.1"/>
    <property type="molecule type" value="Genomic_DNA"/>
</dbReference>
<organism evidence="2 3">
    <name type="scientific">Hypholoma sublateritium (strain FD-334 SS-4)</name>
    <dbReference type="NCBI Taxonomy" id="945553"/>
    <lineage>
        <taxon>Eukaryota</taxon>
        <taxon>Fungi</taxon>
        <taxon>Dikarya</taxon>
        <taxon>Basidiomycota</taxon>
        <taxon>Agaricomycotina</taxon>
        <taxon>Agaricomycetes</taxon>
        <taxon>Agaricomycetidae</taxon>
        <taxon>Agaricales</taxon>
        <taxon>Agaricineae</taxon>
        <taxon>Strophariaceae</taxon>
        <taxon>Hypholoma</taxon>
    </lineage>
</organism>
<evidence type="ECO:0000256" key="1">
    <source>
        <dbReference type="SAM" id="Phobius"/>
    </source>
</evidence>
<feature type="transmembrane region" description="Helical" evidence="1">
    <location>
        <begin position="12"/>
        <end position="30"/>
    </location>
</feature>
<gene>
    <name evidence="2" type="ORF">HYPSUDRAFT_41529</name>
</gene>
<sequence>MGRLFNQSIYLALLRAVIFFSVLLSANYFLFLLEEVEYDGQWNLPFIALFFSILAHQIAYAFKVPYLCDNFIDIIWIFCDTLGLIAYGVFFSELVWGLQITQKVIWVALVTLYTFLLSARVYLCFKARKRVEKRPFNIREMGGISIIFGKSLWKARLIGETKRLVVARGIFASSLLAGVMAFFYVSVFTGAFQELQFVPTQNIRTAAGEIPVPGLLSPAVWGVTLRIFNTTYVPNFPEAIEVTPLWDNSCEVLPIISG</sequence>
<accession>A0A0D2L4X1</accession>
<dbReference type="AlphaFoldDB" id="A0A0D2L4X1"/>
<protein>
    <submittedName>
        <fullName evidence="2">Uncharacterized protein</fullName>
    </submittedName>
</protein>
<name>A0A0D2L4X1_HYPSF</name>
<feature type="transmembrane region" description="Helical" evidence="1">
    <location>
        <begin position="42"/>
        <end position="62"/>
    </location>
</feature>
<feature type="transmembrane region" description="Helical" evidence="1">
    <location>
        <begin position="104"/>
        <end position="125"/>
    </location>
</feature>
<dbReference type="Proteomes" id="UP000054270">
    <property type="component" value="Unassembled WGS sequence"/>
</dbReference>
<evidence type="ECO:0000313" key="3">
    <source>
        <dbReference type="Proteomes" id="UP000054270"/>
    </source>
</evidence>
<reference evidence="3" key="1">
    <citation type="submission" date="2014-04" db="EMBL/GenBank/DDBJ databases">
        <title>Evolutionary Origins and Diversification of the Mycorrhizal Mutualists.</title>
        <authorList>
            <consortium name="DOE Joint Genome Institute"/>
            <consortium name="Mycorrhizal Genomics Consortium"/>
            <person name="Kohler A."/>
            <person name="Kuo A."/>
            <person name="Nagy L.G."/>
            <person name="Floudas D."/>
            <person name="Copeland A."/>
            <person name="Barry K.W."/>
            <person name="Cichocki N."/>
            <person name="Veneault-Fourrey C."/>
            <person name="LaButti K."/>
            <person name="Lindquist E.A."/>
            <person name="Lipzen A."/>
            <person name="Lundell T."/>
            <person name="Morin E."/>
            <person name="Murat C."/>
            <person name="Riley R."/>
            <person name="Ohm R."/>
            <person name="Sun H."/>
            <person name="Tunlid A."/>
            <person name="Henrissat B."/>
            <person name="Grigoriev I.V."/>
            <person name="Hibbett D.S."/>
            <person name="Martin F."/>
        </authorList>
    </citation>
    <scope>NUCLEOTIDE SEQUENCE [LARGE SCALE GENOMIC DNA]</scope>
    <source>
        <strain evidence="3">FD-334 SS-4</strain>
    </source>
</reference>
<keyword evidence="1" id="KW-0472">Membrane</keyword>
<proteinExistence type="predicted"/>
<keyword evidence="1" id="KW-1133">Transmembrane helix</keyword>
<feature type="transmembrane region" description="Helical" evidence="1">
    <location>
        <begin position="74"/>
        <end position="98"/>
    </location>
</feature>
<feature type="transmembrane region" description="Helical" evidence="1">
    <location>
        <begin position="164"/>
        <end position="185"/>
    </location>
</feature>
<keyword evidence="1" id="KW-0812">Transmembrane</keyword>
<keyword evidence="3" id="KW-1185">Reference proteome</keyword>